<dbReference type="AlphaFoldDB" id="A0AAD9LTC4"/>
<dbReference type="Proteomes" id="UP001259832">
    <property type="component" value="Unassembled WGS sequence"/>
</dbReference>
<sequence>MDDKALQEDDEDLAGTLECCTRELSALCHGLELQQIEAEDDDYEEVVGAGLDTLSSLEEIQEECTALLACLEAENHSSDDDDQTNKSPEVEKDQTQQIEAEQSRAETDLAREIDSFANELNKFLEENQTEQIEDEQLRPETELAHELDSFADDLNEFLSCLIEDGTDKVEDVKTYSSSPVTGEKLSNIVDSSVSTAPVVSTTTGPAHDVGETSSNEVFSERTKKAIALHIKRQALQKQRRSGIGGGLRVSTGGNDVEIPMQQSQPSGSKVVWSKYQSTSFQQHIIRQKFARRRLKQIKETERLVESARLRGPKPKDSSKSSNQATPTPTYLNQFKSNPQPSSECEPQYLCAVYLYGNRRLGTTYITFSSLFQLEQRILARFSIGQMAGIYREVTEILPETSRRRSNKLRSVKRLKRISMLENVTDGDTLCVTQNAYDDMTILCDWIKQRQYLVHEFEFKARQSPIDMSSEFTHNGSTLASSKIGVTTKPQLWDSNGRSIGVNTQYTL</sequence>
<comment type="caution">
    <text evidence="2">The sequence shown here is derived from an EMBL/GenBank/DDBJ whole genome shotgun (WGS) entry which is preliminary data.</text>
</comment>
<feature type="region of interest" description="Disordered" evidence="1">
    <location>
        <begin position="303"/>
        <end position="340"/>
    </location>
</feature>
<name>A0AAD9LTC4_9STRA</name>
<proteinExistence type="predicted"/>
<gene>
    <name evidence="2" type="ORF">P3T76_003002</name>
</gene>
<feature type="region of interest" description="Disordered" evidence="1">
    <location>
        <begin position="237"/>
        <end position="267"/>
    </location>
</feature>
<organism evidence="2 3">
    <name type="scientific">Phytophthora citrophthora</name>
    <dbReference type="NCBI Taxonomy" id="4793"/>
    <lineage>
        <taxon>Eukaryota</taxon>
        <taxon>Sar</taxon>
        <taxon>Stramenopiles</taxon>
        <taxon>Oomycota</taxon>
        <taxon>Peronosporomycetes</taxon>
        <taxon>Peronosporales</taxon>
        <taxon>Peronosporaceae</taxon>
        <taxon>Phytophthora</taxon>
    </lineage>
</organism>
<keyword evidence="3" id="KW-1185">Reference proteome</keyword>
<evidence type="ECO:0000313" key="2">
    <source>
        <dbReference type="EMBL" id="KAK1945954.1"/>
    </source>
</evidence>
<feature type="compositionally biased region" description="Polar residues" evidence="1">
    <location>
        <begin position="319"/>
        <end position="340"/>
    </location>
</feature>
<reference evidence="2" key="1">
    <citation type="submission" date="2023-08" db="EMBL/GenBank/DDBJ databases">
        <title>Reference Genome Resource for the Citrus Pathogen Phytophthora citrophthora.</title>
        <authorList>
            <person name="Moller H."/>
            <person name="Coetzee B."/>
            <person name="Rose L.J."/>
            <person name="Van Niekerk J.M."/>
        </authorList>
    </citation>
    <scope>NUCLEOTIDE SEQUENCE</scope>
    <source>
        <strain evidence="2">STE-U-9442</strain>
    </source>
</reference>
<accession>A0AAD9LTC4</accession>
<evidence type="ECO:0000313" key="3">
    <source>
        <dbReference type="Proteomes" id="UP001259832"/>
    </source>
</evidence>
<protein>
    <submittedName>
        <fullName evidence="2">Uncharacterized protein</fullName>
    </submittedName>
</protein>
<evidence type="ECO:0000256" key="1">
    <source>
        <dbReference type="SAM" id="MobiDB-lite"/>
    </source>
</evidence>
<dbReference type="EMBL" id="JASMQC010000004">
    <property type="protein sequence ID" value="KAK1945954.1"/>
    <property type="molecule type" value="Genomic_DNA"/>
</dbReference>
<feature type="region of interest" description="Disordered" evidence="1">
    <location>
        <begin position="75"/>
        <end position="97"/>
    </location>
</feature>
<feature type="compositionally biased region" description="Basic and acidic residues" evidence="1">
    <location>
        <begin position="303"/>
        <end position="318"/>
    </location>
</feature>